<proteinExistence type="predicted"/>
<dbReference type="SUPFAM" id="SSF82784">
    <property type="entry name" value="OsmC-like"/>
    <property type="match status" value="1"/>
</dbReference>
<sequence>MATRTATTQWTGGLQDGAGRVTLDSSGTGTFDVSFPRRIADEAEGSTSPEELLAAAHASCYAMALSGGIANAGGTPQAASVRADVTVRPDRDNGGLLISKIVLTVRAKVDGLTAEQFAEVAEETKKACPVSKALASVPEIELDATLET</sequence>
<feature type="compositionally biased region" description="Polar residues" evidence="1">
    <location>
        <begin position="1"/>
        <end position="12"/>
    </location>
</feature>
<dbReference type="EMBL" id="VDFR01000050">
    <property type="protein sequence ID" value="TNC46911.1"/>
    <property type="molecule type" value="Genomic_DNA"/>
</dbReference>
<dbReference type="InterPro" id="IPR003718">
    <property type="entry name" value="OsmC/Ohr_fam"/>
</dbReference>
<dbReference type="InterPro" id="IPR052707">
    <property type="entry name" value="OsmC_Ohr_Peroxiredoxin"/>
</dbReference>
<feature type="region of interest" description="Disordered" evidence="1">
    <location>
        <begin position="1"/>
        <end position="21"/>
    </location>
</feature>
<dbReference type="PANTHER" id="PTHR42830:SF1">
    <property type="entry name" value="OSMOTICALLY INDUCIBLE FAMILY PROTEIN"/>
    <property type="match status" value="1"/>
</dbReference>
<dbReference type="NCBIfam" id="TIGR03562">
    <property type="entry name" value="osmo_induc_OsmC"/>
    <property type="match status" value="1"/>
</dbReference>
<dbReference type="GO" id="GO:0004601">
    <property type="term" value="F:peroxidase activity"/>
    <property type="evidence" value="ECO:0007669"/>
    <property type="project" value="InterPro"/>
</dbReference>
<evidence type="ECO:0000256" key="1">
    <source>
        <dbReference type="SAM" id="MobiDB-lite"/>
    </source>
</evidence>
<dbReference type="InterPro" id="IPR015946">
    <property type="entry name" value="KH_dom-like_a/b"/>
</dbReference>
<protein>
    <submittedName>
        <fullName evidence="2">OsmC family peroxiredoxin</fullName>
    </submittedName>
</protein>
<evidence type="ECO:0000313" key="2">
    <source>
        <dbReference type="EMBL" id="TNC46911.1"/>
    </source>
</evidence>
<accession>A0A5C4MPQ9</accession>
<name>A0A5C4MPQ9_9ACTN</name>
<comment type="caution">
    <text evidence="2">The sequence shown here is derived from an EMBL/GenBank/DDBJ whole genome shotgun (WGS) entry which is preliminary data.</text>
</comment>
<dbReference type="Gene3D" id="3.30.300.20">
    <property type="match status" value="1"/>
</dbReference>
<reference evidence="2 4" key="1">
    <citation type="submission" date="2019-05" db="EMBL/GenBank/DDBJ databases">
        <title>Mumia sp. nov., isolated from the intestinal contents of plateau pika (Ochotona curzoniae) in the Qinghai-Tibet plateau of China.</title>
        <authorList>
            <person name="Tian Z."/>
        </authorList>
    </citation>
    <scope>NUCLEOTIDE SEQUENCE [LARGE SCALE GENOMIC DNA]</scope>
    <source>
        <strain evidence="4">527</strain>
        <strain evidence="2">Z527</strain>
    </source>
</reference>
<dbReference type="InterPro" id="IPR036102">
    <property type="entry name" value="OsmC/Ohrsf"/>
</dbReference>
<evidence type="ECO:0000313" key="4">
    <source>
        <dbReference type="Proteomes" id="UP000306740"/>
    </source>
</evidence>
<dbReference type="AlphaFoldDB" id="A0A5C4MPQ9"/>
<dbReference type="Pfam" id="PF02566">
    <property type="entry name" value="OsmC"/>
    <property type="match status" value="1"/>
</dbReference>
<dbReference type="EMBL" id="VDFR01000049">
    <property type="protein sequence ID" value="TNC46970.1"/>
    <property type="molecule type" value="Genomic_DNA"/>
</dbReference>
<dbReference type="Proteomes" id="UP000306740">
    <property type="component" value="Unassembled WGS sequence"/>
</dbReference>
<dbReference type="InterPro" id="IPR019904">
    <property type="entry name" value="Peroxiredoxin_OsmC"/>
</dbReference>
<dbReference type="OrthoDB" id="9807532at2"/>
<organism evidence="2 4">
    <name type="scientific">Mumia zhuanghuii</name>
    <dbReference type="NCBI Taxonomy" id="2585211"/>
    <lineage>
        <taxon>Bacteria</taxon>
        <taxon>Bacillati</taxon>
        <taxon>Actinomycetota</taxon>
        <taxon>Actinomycetes</taxon>
        <taxon>Propionibacteriales</taxon>
        <taxon>Nocardioidaceae</taxon>
        <taxon>Mumia</taxon>
    </lineage>
</organism>
<dbReference type="PANTHER" id="PTHR42830">
    <property type="entry name" value="OSMOTICALLY INDUCIBLE FAMILY PROTEIN"/>
    <property type="match status" value="1"/>
</dbReference>
<gene>
    <name evidence="3" type="ORF">FHE65_11345</name>
    <name evidence="2" type="ORF">FHE65_11455</name>
</gene>
<evidence type="ECO:0000313" key="3">
    <source>
        <dbReference type="EMBL" id="TNC46970.1"/>
    </source>
</evidence>
<dbReference type="GO" id="GO:0006979">
    <property type="term" value="P:response to oxidative stress"/>
    <property type="evidence" value="ECO:0007669"/>
    <property type="project" value="InterPro"/>
</dbReference>